<reference evidence="1 2" key="1">
    <citation type="submission" date="2024-09" db="EMBL/GenBank/DDBJ databases">
        <authorList>
            <person name="Sun Q."/>
            <person name="Mori K."/>
        </authorList>
    </citation>
    <scope>NUCLEOTIDE SEQUENCE [LARGE SCALE GENOMIC DNA]</scope>
    <source>
        <strain evidence="1 2">JCM 9626</strain>
    </source>
</reference>
<dbReference type="Proteomes" id="UP001589750">
    <property type="component" value="Unassembled WGS sequence"/>
</dbReference>
<dbReference type="EMBL" id="JBHMDG010000008">
    <property type="protein sequence ID" value="MFB9312699.1"/>
    <property type="molecule type" value="Genomic_DNA"/>
</dbReference>
<keyword evidence="2" id="KW-1185">Reference proteome</keyword>
<gene>
    <name evidence="1" type="ORF">ACFFRI_06545</name>
</gene>
<comment type="caution">
    <text evidence="1">The sequence shown here is derived from an EMBL/GenBank/DDBJ whole genome shotgun (WGS) entry which is preliminary data.</text>
</comment>
<protein>
    <submittedName>
        <fullName evidence="1">Uncharacterized protein</fullName>
    </submittedName>
</protein>
<sequence>MSEQGGPGSESSRGVAPDSLEDDLVRDVVVMTRQAAIDGLPLSAALDDLRLVLDIGQTDDLPPAVLRACALAWAGTHQDLAAEAAGEVVTRTWAELESHLWSLTGSSDRVAASQLIEVRAATPRPAGASDLASVLGPADQLQGAAQVLARFLDLPGEHVSLLREPTDHDPDRLVALVVPPYDGSGDDVAGEARASLARARLEALSPAGLGGLTIRVLPLGGHPEGVLAALREAVDRPR</sequence>
<proteinExistence type="predicted"/>
<name>A0ABV5KAM0_9ACTN</name>
<accession>A0ABV5KAM0</accession>
<evidence type="ECO:0000313" key="1">
    <source>
        <dbReference type="EMBL" id="MFB9312699.1"/>
    </source>
</evidence>
<organism evidence="1 2">
    <name type="scientific">Nocardioides plantarum</name>
    <dbReference type="NCBI Taxonomy" id="29299"/>
    <lineage>
        <taxon>Bacteria</taxon>
        <taxon>Bacillati</taxon>
        <taxon>Actinomycetota</taxon>
        <taxon>Actinomycetes</taxon>
        <taxon>Propionibacteriales</taxon>
        <taxon>Nocardioidaceae</taxon>
        <taxon>Nocardioides</taxon>
    </lineage>
</organism>
<dbReference type="RefSeq" id="WP_140008131.1">
    <property type="nucleotide sequence ID" value="NZ_JBHMDG010000008.1"/>
</dbReference>
<evidence type="ECO:0000313" key="2">
    <source>
        <dbReference type="Proteomes" id="UP001589750"/>
    </source>
</evidence>